<organism evidence="1 2">
    <name type="scientific">Phyllobacterium zundukense</name>
    <dbReference type="NCBI Taxonomy" id="1867719"/>
    <lineage>
        <taxon>Bacteria</taxon>
        <taxon>Pseudomonadati</taxon>
        <taxon>Pseudomonadota</taxon>
        <taxon>Alphaproteobacteria</taxon>
        <taxon>Hyphomicrobiales</taxon>
        <taxon>Phyllobacteriaceae</taxon>
        <taxon>Phyllobacterium</taxon>
    </lineage>
</organism>
<accession>A0ACD4D1F3</accession>
<proteinExistence type="predicted"/>
<name>A0ACD4D1F3_9HYPH</name>
<reference evidence="1" key="1">
    <citation type="submission" date="2022-09" db="EMBL/GenBank/DDBJ databases">
        <title>Interaction between co-microsymbionts with complementary sets of symbiotic genes in legume-rhizobium systems.</title>
        <authorList>
            <person name="Safronova V."/>
            <person name="Sazanova A."/>
            <person name="Afonin A."/>
            <person name="Chirak E."/>
        </authorList>
    </citation>
    <scope>NUCLEOTIDE SEQUENCE</scope>
    <source>
        <strain evidence="1">A18/3m</strain>
    </source>
</reference>
<sequence>MKTSSSISTPRMVLYAALALGASVASGLTFAAWFNKGDSIFLSLINAGLAWCM</sequence>
<protein>
    <submittedName>
        <fullName evidence="1">Uncharacterized protein</fullName>
    </submittedName>
</protein>
<dbReference type="Proteomes" id="UP001061991">
    <property type="component" value="Chromosome"/>
</dbReference>
<keyword evidence="2" id="KW-1185">Reference proteome</keyword>
<dbReference type="EMBL" id="CP104973">
    <property type="protein sequence ID" value="UXN59629.1"/>
    <property type="molecule type" value="Genomic_DNA"/>
</dbReference>
<gene>
    <name evidence="1" type="ORF">N8E88_24065</name>
</gene>
<evidence type="ECO:0000313" key="2">
    <source>
        <dbReference type="Proteomes" id="UP001061991"/>
    </source>
</evidence>
<evidence type="ECO:0000313" key="1">
    <source>
        <dbReference type="EMBL" id="UXN59629.1"/>
    </source>
</evidence>